<dbReference type="PANTHER" id="PTHR38454:SF1">
    <property type="entry name" value="INTEGRAL MEMBRANE PROTEIN"/>
    <property type="match status" value="1"/>
</dbReference>
<dbReference type="PATRIC" id="fig|1423802.4.peg.1030"/>
<organism evidence="2 3">
    <name type="scientific">Lentilactobacillus senioris DSM 24302 = JCM 17472</name>
    <dbReference type="NCBI Taxonomy" id="1423802"/>
    <lineage>
        <taxon>Bacteria</taxon>
        <taxon>Bacillati</taxon>
        <taxon>Bacillota</taxon>
        <taxon>Bacilli</taxon>
        <taxon>Lactobacillales</taxon>
        <taxon>Lactobacillaceae</taxon>
        <taxon>Lentilactobacillus</taxon>
    </lineage>
</organism>
<dbReference type="STRING" id="1423802.FC56_GL001017"/>
<evidence type="ECO:0000313" key="2">
    <source>
        <dbReference type="EMBL" id="KRM93350.1"/>
    </source>
</evidence>
<reference evidence="2 3" key="1">
    <citation type="journal article" date="2015" name="Genome Announc.">
        <title>Expanding the biotechnology potential of lactobacilli through comparative genomics of 213 strains and associated genera.</title>
        <authorList>
            <person name="Sun Z."/>
            <person name="Harris H.M."/>
            <person name="McCann A."/>
            <person name="Guo C."/>
            <person name="Argimon S."/>
            <person name="Zhang W."/>
            <person name="Yang X."/>
            <person name="Jeffery I.B."/>
            <person name="Cooney J.C."/>
            <person name="Kagawa T.F."/>
            <person name="Liu W."/>
            <person name="Song Y."/>
            <person name="Salvetti E."/>
            <person name="Wrobel A."/>
            <person name="Rasinkangas P."/>
            <person name="Parkhill J."/>
            <person name="Rea M.C."/>
            <person name="O'Sullivan O."/>
            <person name="Ritari J."/>
            <person name="Douillard F.P."/>
            <person name="Paul Ross R."/>
            <person name="Yang R."/>
            <person name="Briner A.E."/>
            <person name="Felis G.E."/>
            <person name="de Vos W.M."/>
            <person name="Barrangou R."/>
            <person name="Klaenhammer T.R."/>
            <person name="Caufield P.W."/>
            <person name="Cui Y."/>
            <person name="Zhang H."/>
            <person name="O'Toole P.W."/>
        </authorList>
    </citation>
    <scope>NUCLEOTIDE SEQUENCE [LARGE SCALE GENOMIC DNA]</scope>
    <source>
        <strain evidence="2 3">DSM 24302</strain>
    </source>
</reference>
<keyword evidence="3" id="KW-1185">Reference proteome</keyword>
<feature type="transmembrane region" description="Helical" evidence="1">
    <location>
        <begin position="290"/>
        <end position="310"/>
    </location>
</feature>
<evidence type="ECO:0000256" key="1">
    <source>
        <dbReference type="SAM" id="Phobius"/>
    </source>
</evidence>
<dbReference type="InterPro" id="IPR018580">
    <property type="entry name" value="Uncharacterised_YfhO"/>
</dbReference>
<feature type="transmembrane region" description="Helical" evidence="1">
    <location>
        <begin position="233"/>
        <end position="254"/>
    </location>
</feature>
<keyword evidence="1" id="KW-0812">Transmembrane</keyword>
<protein>
    <submittedName>
        <fullName evidence="2">Glycosyltransferase</fullName>
    </submittedName>
</protein>
<dbReference type="PANTHER" id="PTHR38454">
    <property type="entry name" value="INTEGRAL MEMBRANE PROTEIN-RELATED"/>
    <property type="match status" value="1"/>
</dbReference>
<keyword evidence="1" id="KW-1133">Transmembrane helix</keyword>
<feature type="transmembrane region" description="Helical" evidence="1">
    <location>
        <begin position="348"/>
        <end position="365"/>
    </location>
</feature>
<feature type="transmembrane region" description="Helical" evidence="1">
    <location>
        <begin position="182"/>
        <end position="213"/>
    </location>
</feature>
<dbReference type="RefSeq" id="WP_056978891.1">
    <property type="nucleotide sequence ID" value="NZ_AYZR01000009.1"/>
</dbReference>
<gene>
    <name evidence="2" type="ORF">FC56_GL001017</name>
</gene>
<feature type="transmembrane region" description="Helical" evidence="1">
    <location>
        <begin position="145"/>
        <end position="170"/>
    </location>
</feature>
<dbReference type="Proteomes" id="UP000051256">
    <property type="component" value="Unassembled WGS sequence"/>
</dbReference>
<proteinExistence type="predicted"/>
<feature type="transmembrane region" description="Helical" evidence="1">
    <location>
        <begin position="405"/>
        <end position="426"/>
    </location>
</feature>
<feature type="transmembrane region" description="Helical" evidence="1">
    <location>
        <begin position="317"/>
        <end position="342"/>
    </location>
</feature>
<keyword evidence="1" id="KW-0472">Membrane</keyword>
<sequence>MFKKTPLIVPYTIAFALLAGTMFVCLAMADKSFVWFKDGMAQHFPILTQLRSMLEHFISNPSSGFTHWDWSLGLGADQLTNFSYYVIGDLFNYLIIFFPKNNIEFAYGALILLRLYCIGLAFLLYTTSYKFSKPSKLIGTLSYTFAGFVLYSSLHHPFFLLPMIFFPLLAYGIDRIVYNHSFLPFSLAVFLVVLGNFYFAWMLAIATVIYALIRIGSRFNQSQFKFWRSVGRLLAGGILGALMGLIVFLPTVLFALKSTRISGKFASGLLFYTPQYYLGIPNSILNVGSLNFWLIIGVSSISFLGVVYSFKHFREHLWLNIGNLIVLIGILIPAVGAVFNGLSAPSNRWALLGVLGFSFAAMILVDNIHILSGSDIATFLATSILLIFLVWLGHGGILNLQHQEYIAYGLLFLTLIVIMMSIMFGWSKTTSGIVLGVLVTFNLFTNILGTYSLNSGAAVGSQLNKGLAQQYSDNYYNGANKYVAKQTGFFRTALMNHYLPGSVSNFTNTNTNIGMNSGVNDESSYLTLQNGYIGDFSTAIANSQFSFNTPLAENDYRTAANNLLGVRYFYVKANKLDDAVPYGYQPVKDADRKVKKFQAKSTQNYSHYVDNPYNTVLVKSNNALPLIYTQKQTISDNVFNKMDGLDRERAMTQGAQVSEAKNQTTELNYQSPRKNIKYSVEVHTDRVIDSKQQLTASRLGLLGKDDQTINKALNGNHAQLNLDSNASATDKLISQNKILLQQNKRQNANSLKEMVSDANGHQLKYTLNVNNPNQTKNAELYLVLDGISIDDNTVQDKNNIDANDHILNNTNYSQMEQITDHRNNFLYPNYAAYNLTAKTFNNDTGFSQYPYTSLSNYQPIKSVTLNLGYSTQARNKVDLNFTAVKGLKFKSAKLVAMPFNKQYDTQMQNLKKTGLTNLKVDQNTVTGTANNQNSSIMVSSIPYSTGWQLTIDGKKASTFVVNKGFVGARMPAGNHQIKLIYTTPGLQIGKIATIAAWIIFAGLAILRIILRTNKSKKSGSF</sequence>
<feature type="transmembrane region" description="Helical" evidence="1">
    <location>
        <begin position="991"/>
        <end position="1010"/>
    </location>
</feature>
<dbReference type="Pfam" id="PF09586">
    <property type="entry name" value="YfhO"/>
    <property type="match status" value="1"/>
</dbReference>
<name>A0A0R2CZR0_9LACO</name>
<accession>A0A0R2CZR0</accession>
<feature type="transmembrane region" description="Helical" evidence="1">
    <location>
        <begin position="7"/>
        <end position="29"/>
    </location>
</feature>
<dbReference type="AlphaFoldDB" id="A0A0R2CZR0"/>
<evidence type="ECO:0000313" key="3">
    <source>
        <dbReference type="Proteomes" id="UP000051256"/>
    </source>
</evidence>
<feature type="transmembrane region" description="Helical" evidence="1">
    <location>
        <begin position="105"/>
        <end position="125"/>
    </location>
</feature>
<comment type="caution">
    <text evidence="2">The sequence shown here is derived from an EMBL/GenBank/DDBJ whole genome shotgun (WGS) entry which is preliminary data.</text>
</comment>
<keyword evidence="2" id="KW-0808">Transferase</keyword>
<dbReference type="GO" id="GO:0016740">
    <property type="term" value="F:transferase activity"/>
    <property type="evidence" value="ECO:0007669"/>
    <property type="project" value="UniProtKB-KW"/>
</dbReference>
<feature type="transmembrane region" description="Helical" evidence="1">
    <location>
        <begin position="433"/>
        <end position="453"/>
    </location>
</feature>
<feature type="transmembrane region" description="Helical" evidence="1">
    <location>
        <begin position="377"/>
        <end position="393"/>
    </location>
</feature>
<dbReference type="EMBL" id="AYZR01000009">
    <property type="protein sequence ID" value="KRM93350.1"/>
    <property type="molecule type" value="Genomic_DNA"/>
</dbReference>